<dbReference type="PANTHER" id="PTHR24399:SF23">
    <property type="entry name" value="C2H2-TYPE DOMAIN-CONTAINING PROTEIN"/>
    <property type="match status" value="1"/>
</dbReference>
<keyword evidence="9" id="KW-0804">Transcription</keyword>
<keyword evidence="5 11" id="KW-0863">Zinc-finger</keyword>
<dbReference type="Pfam" id="PF00096">
    <property type="entry name" value="zf-C2H2"/>
    <property type="match status" value="3"/>
</dbReference>
<dbReference type="EMBL" id="JAHLQT010026447">
    <property type="protein sequence ID" value="KAG7163772.1"/>
    <property type="molecule type" value="Genomic_DNA"/>
</dbReference>
<feature type="compositionally biased region" description="Polar residues" evidence="12">
    <location>
        <begin position="474"/>
        <end position="484"/>
    </location>
</feature>
<keyword evidence="7" id="KW-0805">Transcription regulation</keyword>
<evidence type="ECO:0000259" key="13">
    <source>
        <dbReference type="PROSITE" id="PS50157"/>
    </source>
</evidence>
<dbReference type="GO" id="GO:0000978">
    <property type="term" value="F:RNA polymerase II cis-regulatory region sequence-specific DNA binding"/>
    <property type="evidence" value="ECO:0007669"/>
    <property type="project" value="TreeGrafter"/>
</dbReference>
<feature type="domain" description="C2H2-type" evidence="13">
    <location>
        <begin position="38"/>
        <end position="65"/>
    </location>
</feature>
<dbReference type="FunFam" id="3.30.160.60:FF:000759">
    <property type="entry name" value="zinc finger protein 16"/>
    <property type="match status" value="1"/>
</dbReference>
<dbReference type="GO" id="GO:0001227">
    <property type="term" value="F:DNA-binding transcription repressor activity, RNA polymerase II-specific"/>
    <property type="evidence" value="ECO:0007669"/>
    <property type="project" value="TreeGrafter"/>
</dbReference>
<feature type="compositionally biased region" description="Polar residues" evidence="12">
    <location>
        <begin position="447"/>
        <end position="457"/>
    </location>
</feature>
<evidence type="ECO:0000313" key="14">
    <source>
        <dbReference type="EMBL" id="KAG7163772.1"/>
    </source>
</evidence>
<keyword evidence="4" id="KW-0677">Repeat</keyword>
<feature type="compositionally biased region" description="Low complexity" evidence="12">
    <location>
        <begin position="604"/>
        <end position="614"/>
    </location>
</feature>
<feature type="region of interest" description="Disordered" evidence="12">
    <location>
        <begin position="195"/>
        <end position="390"/>
    </location>
</feature>
<dbReference type="PROSITE" id="PS00028">
    <property type="entry name" value="ZINC_FINGER_C2H2_1"/>
    <property type="match status" value="5"/>
</dbReference>
<reference evidence="14" key="1">
    <citation type="journal article" date="2021" name="Sci. Adv.">
        <title>The American lobster genome reveals insights on longevity, neural, and immune adaptations.</title>
        <authorList>
            <person name="Polinski J.M."/>
            <person name="Zimin A.V."/>
            <person name="Clark K.F."/>
            <person name="Kohn A.B."/>
            <person name="Sadowski N."/>
            <person name="Timp W."/>
            <person name="Ptitsyn A."/>
            <person name="Khanna P."/>
            <person name="Romanova D.Y."/>
            <person name="Williams P."/>
            <person name="Greenwood S.J."/>
            <person name="Moroz L.L."/>
            <person name="Walt D.R."/>
            <person name="Bodnar A.G."/>
        </authorList>
    </citation>
    <scope>NUCLEOTIDE SEQUENCE</scope>
    <source>
        <strain evidence="14">GMGI-L3</strain>
    </source>
</reference>
<dbReference type="FunFam" id="3.30.160.60:FF:000912">
    <property type="entry name" value="Zinc finger protein 660"/>
    <property type="match status" value="1"/>
</dbReference>
<evidence type="ECO:0000256" key="2">
    <source>
        <dbReference type="ARBA" id="ARBA00004123"/>
    </source>
</evidence>
<evidence type="ECO:0000256" key="11">
    <source>
        <dbReference type="PROSITE-ProRule" id="PRU00042"/>
    </source>
</evidence>
<feature type="compositionally biased region" description="Pro residues" evidence="12">
    <location>
        <begin position="305"/>
        <end position="316"/>
    </location>
</feature>
<dbReference type="FunFam" id="3.30.160.60:FF:001119">
    <property type="entry name" value="zinc finger protein 408"/>
    <property type="match status" value="1"/>
</dbReference>
<evidence type="ECO:0000256" key="5">
    <source>
        <dbReference type="ARBA" id="ARBA00022771"/>
    </source>
</evidence>
<keyword evidence="10" id="KW-0539">Nucleus</keyword>
<name>A0A8J5JSZ6_HOMAM</name>
<keyword evidence="6" id="KW-0862">Zinc</keyword>
<sequence length="892" mass="96485">MRVHTRERPYQCPHCEKRFSQHGQLVIHIRRHTGEKPYVCTHCNKGFTCSKVLKIHVRTHTGEKPFQCEHCQKGFAAYANLVVHRRIHTRERPYACHLCGRAFEHSGNLSRHVRVHRVDSGVRCIPCGQVFSCDKELVNHTAQNHPNEYARDDDVDPEGPLPTEATTINLQDLEQFQPATGLQCVLPPPCESQLTILTPLEPPAPSEQIPTVPQPVEAEDEPPDTGVCITVSDSEDSGRESGGSTGYATSPDQAFDRGAHQSPETCTKVEEPATTTTESSLPVLMSSPVPQRDTVRETLSTPLPHEAPTPSPPFRMPPKKQQYPGGGRSPLSVLRAALSSQRSQPPTTTLPVASQAKPQHLPVISSPTIALPSEPILQPETSGPNSPHLDIHQLSLSHQSGSGGHMTPTGLGAGPFLRPYSTLPPGTEPQLANSPECISAPPLYMATSVSHSPSPVDSNPLDLSQPLGSHGHSRTATTESSPLNLSHRLGESPAESYPASYGAPHPPSSTHHLLAPTSLMPPHSHHLLTPALPSPPTHRSNILRRKSADVGYSDPKKHKSRKVAPPPLIPIHTTEKKAVSVSTTCHPPIPPISSPQPPQPEPQPQLASQQSSQQTIPVSSIPSFVPHQPCTTMNVSTHTTLTPPASIAVTPAHTRTITTLPTHVPSTLPTFPRWSVTLPPLRSKVEDTEIIVEANLPKDKFISHSGKPEVLLGGSCMSEAYLAAPSPLECIRENIQRSLLSLLPEEHEAAGFKRKVETALVVLVGEAPMRQLGYPEKTAEQVLITILDMAGKSPCADVRVDETQRLKVNMRKFLEYGFPSRTNWEELGWNGKSIETIMDNIISWISRRQSTDLKLFGGGQLGGGVGGMVGGGGGSVGDNDDFKVNGTPLKAL</sequence>
<dbReference type="AlphaFoldDB" id="A0A8J5JSZ6"/>
<evidence type="ECO:0000256" key="1">
    <source>
        <dbReference type="ARBA" id="ARBA00003767"/>
    </source>
</evidence>
<proteinExistence type="predicted"/>
<evidence type="ECO:0000313" key="15">
    <source>
        <dbReference type="Proteomes" id="UP000747542"/>
    </source>
</evidence>
<protein>
    <submittedName>
        <fullName evidence="14">Zinc finger protein 664-like 1</fullName>
    </submittedName>
</protein>
<accession>A0A8J5JSZ6</accession>
<evidence type="ECO:0000256" key="6">
    <source>
        <dbReference type="ARBA" id="ARBA00022833"/>
    </source>
</evidence>
<feature type="region of interest" description="Disordered" evidence="12">
    <location>
        <begin position="446"/>
        <end position="624"/>
    </location>
</feature>
<evidence type="ECO:0000256" key="7">
    <source>
        <dbReference type="ARBA" id="ARBA00023015"/>
    </source>
</evidence>
<dbReference type="Gene3D" id="3.30.160.60">
    <property type="entry name" value="Classic Zinc Finger"/>
    <property type="match status" value="4"/>
</dbReference>
<organism evidence="14 15">
    <name type="scientific">Homarus americanus</name>
    <name type="common">American lobster</name>
    <dbReference type="NCBI Taxonomy" id="6706"/>
    <lineage>
        <taxon>Eukaryota</taxon>
        <taxon>Metazoa</taxon>
        <taxon>Ecdysozoa</taxon>
        <taxon>Arthropoda</taxon>
        <taxon>Crustacea</taxon>
        <taxon>Multicrustacea</taxon>
        <taxon>Malacostraca</taxon>
        <taxon>Eumalacostraca</taxon>
        <taxon>Eucarida</taxon>
        <taxon>Decapoda</taxon>
        <taxon>Pleocyemata</taxon>
        <taxon>Astacidea</taxon>
        <taxon>Nephropoidea</taxon>
        <taxon>Nephropidae</taxon>
        <taxon>Homarus</taxon>
    </lineage>
</organism>
<dbReference type="GO" id="GO:0005654">
    <property type="term" value="C:nucleoplasm"/>
    <property type="evidence" value="ECO:0007669"/>
    <property type="project" value="TreeGrafter"/>
</dbReference>
<dbReference type="FunFam" id="3.30.160.60:FF:000688">
    <property type="entry name" value="zinc finger protein 197 isoform X1"/>
    <property type="match status" value="1"/>
</dbReference>
<keyword evidence="15" id="KW-1185">Reference proteome</keyword>
<evidence type="ECO:0000256" key="8">
    <source>
        <dbReference type="ARBA" id="ARBA00023125"/>
    </source>
</evidence>
<evidence type="ECO:0000256" key="4">
    <source>
        <dbReference type="ARBA" id="ARBA00022737"/>
    </source>
</evidence>
<keyword evidence="3" id="KW-0479">Metal-binding</keyword>
<gene>
    <name evidence="14" type="primary">Znf664-L1</name>
    <name evidence="14" type="ORF">Hamer_G003024</name>
</gene>
<feature type="domain" description="C2H2-type" evidence="13">
    <location>
        <begin position="122"/>
        <end position="150"/>
    </location>
</feature>
<feature type="compositionally biased region" description="Low complexity" evidence="12">
    <location>
        <begin position="279"/>
        <end position="290"/>
    </location>
</feature>
<comment type="caution">
    <text evidence="14">The sequence shown here is derived from an EMBL/GenBank/DDBJ whole genome shotgun (WGS) entry which is preliminary data.</text>
</comment>
<evidence type="ECO:0000256" key="9">
    <source>
        <dbReference type="ARBA" id="ARBA00023163"/>
    </source>
</evidence>
<feature type="domain" description="C2H2-type" evidence="13">
    <location>
        <begin position="10"/>
        <end position="37"/>
    </location>
</feature>
<dbReference type="PROSITE" id="PS50157">
    <property type="entry name" value="ZINC_FINGER_C2H2_2"/>
    <property type="match status" value="5"/>
</dbReference>
<dbReference type="PANTHER" id="PTHR24399">
    <property type="entry name" value="ZINC FINGER AND BTB DOMAIN-CONTAINING"/>
    <property type="match status" value="1"/>
</dbReference>
<dbReference type="SUPFAM" id="SSF57667">
    <property type="entry name" value="beta-beta-alpha zinc fingers"/>
    <property type="match status" value="3"/>
</dbReference>
<feature type="domain" description="C2H2-type" evidence="13">
    <location>
        <begin position="66"/>
        <end position="93"/>
    </location>
</feature>
<dbReference type="InterPro" id="IPR013087">
    <property type="entry name" value="Znf_C2H2_type"/>
</dbReference>
<feature type="domain" description="C2H2-type" evidence="13">
    <location>
        <begin position="94"/>
        <end position="121"/>
    </location>
</feature>
<dbReference type="SMART" id="SM00355">
    <property type="entry name" value="ZnF_C2H2"/>
    <property type="match status" value="5"/>
</dbReference>
<feature type="compositionally biased region" description="Pro residues" evidence="12">
    <location>
        <begin position="587"/>
        <end position="603"/>
    </location>
</feature>
<evidence type="ECO:0000256" key="10">
    <source>
        <dbReference type="ARBA" id="ARBA00023242"/>
    </source>
</evidence>
<evidence type="ECO:0000256" key="3">
    <source>
        <dbReference type="ARBA" id="ARBA00022723"/>
    </source>
</evidence>
<comment type="subcellular location">
    <subcellularLocation>
        <location evidence="2">Nucleus</location>
    </subcellularLocation>
</comment>
<comment type="function">
    <text evidence="1">May be involved in transcriptional regulation.</text>
</comment>
<keyword evidence="8" id="KW-0238">DNA-binding</keyword>
<dbReference type="GO" id="GO:0008270">
    <property type="term" value="F:zinc ion binding"/>
    <property type="evidence" value="ECO:0007669"/>
    <property type="project" value="UniProtKB-KW"/>
</dbReference>
<dbReference type="Proteomes" id="UP000747542">
    <property type="component" value="Unassembled WGS sequence"/>
</dbReference>
<evidence type="ECO:0000256" key="12">
    <source>
        <dbReference type="SAM" id="MobiDB-lite"/>
    </source>
</evidence>
<feature type="compositionally biased region" description="Polar residues" evidence="12">
    <location>
        <begin position="338"/>
        <end position="352"/>
    </location>
</feature>
<dbReference type="InterPro" id="IPR036236">
    <property type="entry name" value="Znf_C2H2_sf"/>
</dbReference>